<dbReference type="SUPFAM" id="SSF56801">
    <property type="entry name" value="Acetyl-CoA synthetase-like"/>
    <property type="match status" value="1"/>
</dbReference>
<dbReference type="PANTHER" id="PTHR43272">
    <property type="entry name" value="LONG-CHAIN-FATTY-ACID--COA LIGASE"/>
    <property type="match status" value="1"/>
</dbReference>
<dbReference type="Pfam" id="PF00501">
    <property type="entry name" value="AMP-binding"/>
    <property type="match status" value="1"/>
</dbReference>
<feature type="domain" description="AMP-dependent synthetase/ligase" evidence="4">
    <location>
        <begin position="8"/>
        <end position="94"/>
    </location>
</feature>
<evidence type="ECO:0000256" key="3">
    <source>
        <dbReference type="ARBA" id="ARBA00026121"/>
    </source>
</evidence>
<keyword evidence="6" id="KW-1185">Reference proteome</keyword>
<dbReference type="Proteomes" id="UP000228934">
    <property type="component" value="Unassembled WGS sequence"/>
</dbReference>
<organism evidence="5 6">
    <name type="scientific">Aquarana catesbeiana</name>
    <name type="common">American bullfrog</name>
    <name type="synonym">Rana catesbeiana</name>
    <dbReference type="NCBI Taxonomy" id="8400"/>
    <lineage>
        <taxon>Eukaryota</taxon>
        <taxon>Metazoa</taxon>
        <taxon>Chordata</taxon>
        <taxon>Craniata</taxon>
        <taxon>Vertebrata</taxon>
        <taxon>Euteleostomi</taxon>
        <taxon>Amphibia</taxon>
        <taxon>Batrachia</taxon>
        <taxon>Anura</taxon>
        <taxon>Neobatrachia</taxon>
        <taxon>Ranoidea</taxon>
        <taxon>Ranidae</taxon>
        <taxon>Aquarana</taxon>
    </lineage>
</organism>
<keyword evidence="2" id="KW-0443">Lipid metabolism</keyword>
<feature type="non-terminal residue" evidence="5">
    <location>
        <position position="150"/>
    </location>
</feature>
<name>A0A2G9RNR2_AQUCT</name>
<dbReference type="InterPro" id="IPR042099">
    <property type="entry name" value="ANL_N_sf"/>
</dbReference>
<keyword evidence="2" id="KW-0276">Fatty acid metabolism</keyword>
<dbReference type="AlphaFoldDB" id="A0A2G9RNR2"/>
<reference evidence="6" key="1">
    <citation type="journal article" date="2017" name="Nat. Commun.">
        <title>The North American bullfrog draft genome provides insight into hormonal regulation of long noncoding RNA.</title>
        <authorList>
            <person name="Hammond S.A."/>
            <person name="Warren R.L."/>
            <person name="Vandervalk B.P."/>
            <person name="Kucuk E."/>
            <person name="Khan H."/>
            <person name="Gibb E.A."/>
            <person name="Pandoh P."/>
            <person name="Kirk H."/>
            <person name="Zhao Y."/>
            <person name="Jones M."/>
            <person name="Mungall A.J."/>
            <person name="Coope R."/>
            <person name="Pleasance S."/>
            <person name="Moore R.A."/>
            <person name="Holt R.A."/>
            <person name="Round J.M."/>
            <person name="Ohora S."/>
            <person name="Walle B.V."/>
            <person name="Veldhoen N."/>
            <person name="Helbing C.C."/>
            <person name="Birol I."/>
        </authorList>
    </citation>
    <scope>NUCLEOTIDE SEQUENCE [LARGE SCALE GENOMIC DNA]</scope>
</reference>
<dbReference type="Gene3D" id="3.40.50.12780">
    <property type="entry name" value="N-terminal domain of ligase-like"/>
    <property type="match status" value="1"/>
</dbReference>
<dbReference type="PANTHER" id="PTHR43272:SF54">
    <property type="entry name" value="LONG-CHAIN-FATTY-ACID--COA LIGASE 6"/>
    <property type="match status" value="1"/>
</dbReference>
<dbReference type="GO" id="GO:0005783">
    <property type="term" value="C:endoplasmic reticulum"/>
    <property type="evidence" value="ECO:0007669"/>
    <property type="project" value="TreeGrafter"/>
</dbReference>
<keyword evidence="1" id="KW-0436">Ligase</keyword>
<gene>
    <name evidence="5" type="ORF">AB205_0074870</name>
</gene>
<dbReference type="OrthoDB" id="1700726at2759"/>
<dbReference type="EC" id="6.2.1.3" evidence="3"/>
<proteinExistence type="predicted"/>
<dbReference type="EMBL" id="KV934465">
    <property type="protein sequence ID" value="PIO29504.1"/>
    <property type="molecule type" value="Genomic_DNA"/>
</dbReference>
<protein>
    <recommendedName>
        <fullName evidence="3">long-chain-fatty-acid--CoA ligase</fullName>
        <ecNumber evidence="3">6.2.1.3</ecNumber>
    </recommendedName>
</protein>
<accession>A0A2G9RNR2</accession>
<evidence type="ECO:0000313" key="6">
    <source>
        <dbReference type="Proteomes" id="UP000228934"/>
    </source>
</evidence>
<evidence type="ECO:0000256" key="1">
    <source>
        <dbReference type="ARBA" id="ARBA00022598"/>
    </source>
</evidence>
<dbReference type="GO" id="GO:0016020">
    <property type="term" value="C:membrane"/>
    <property type="evidence" value="ECO:0007669"/>
    <property type="project" value="TreeGrafter"/>
</dbReference>
<dbReference type="InterPro" id="IPR000873">
    <property type="entry name" value="AMP-dep_synth/lig_dom"/>
</dbReference>
<dbReference type="GO" id="GO:0004467">
    <property type="term" value="F:long-chain fatty acid-CoA ligase activity"/>
    <property type="evidence" value="ECO:0007669"/>
    <property type="project" value="UniProtKB-EC"/>
</dbReference>
<evidence type="ECO:0000313" key="5">
    <source>
        <dbReference type="EMBL" id="PIO29504.1"/>
    </source>
</evidence>
<evidence type="ECO:0000259" key="4">
    <source>
        <dbReference type="Pfam" id="PF00501"/>
    </source>
</evidence>
<evidence type="ECO:0000256" key="2">
    <source>
        <dbReference type="ARBA" id="ARBA00022832"/>
    </source>
</evidence>
<sequence length="150" mass="16321">MFLCVQASLGGRVRMIVTGAAPASPTVLGFLRAALGCQVYEGYGQTECTAGCTFTTPGDWTSGHVGAPLPCNFIKLVNVEDMNYFASKGEGEVCKYILYVCHCVLSLAKSTPSRPEVHLLPPHSLEVYHLPQKYIPFLEVPLLPQKNLSF</sequence>